<evidence type="ECO:0000313" key="3">
    <source>
        <dbReference type="Proteomes" id="UP000499080"/>
    </source>
</evidence>
<feature type="non-terminal residue" evidence="1">
    <location>
        <position position="56"/>
    </location>
</feature>
<evidence type="ECO:0000313" key="2">
    <source>
        <dbReference type="EMBL" id="GBN96657.1"/>
    </source>
</evidence>
<protein>
    <submittedName>
        <fullName evidence="1">Uncharacterized protein</fullName>
    </submittedName>
</protein>
<sequence>MMSSDVFLLNMVSREQVYSQRILEISLPHRFLSQNDRKCMERDRRSLTSAWKKFRP</sequence>
<dbReference type="EMBL" id="BGPR01026700">
    <property type="protein sequence ID" value="GBN96657.1"/>
    <property type="molecule type" value="Genomic_DNA"/>
</dbReference>
<organism evidence="1 3">
    <name type="scientific">Araneus ventricosus</name>
    <name type="common">Orbweaver spider</name>
    <name type="synonym">Epeira ventricosa</name>
    <dbReference type="NCBI Taxonomy" id="182803"/>
    <lineage>
        <taxon>Eukaryota</taxon>
        <taxon>Metazoa</taxon>
        <taxon>Ecdysozoa</taxon>
        <taxon>Arthropoda</taxon>
        <taxon>Chelicerata</taxon>
        <taxon>Arachnida</taxon>
        <taxon>Araneae</taxon>
        <taxon>Araneomorphae</taxon>
        <taxon>Entelegynae</taxon>
        <taxon>Araneoidea</taxon>
        <taxon>Araneidae</taxon>
        <taxon>Araneus</taxon>
    </lineage>
</organism>
<proteinExistence type="predicted"/>
<name>A0A4Y2T7K1_ARAVE</name>
<keyword evidence="3" id="KW-1185">Reference proteome</keyword>
<reference evidence="1 3" key="1">
    <citation type="journal article" date="2019" name="Sci. Rep.">
        <title>Orb-weaving spider Araneus ventricosus genome elucidates the spidroin gene catalogue.</title>
        <authorList>
            <person name="Kono N."/>
            <person name="Nakamura H."/>
            <person name="Ohtoshi R."/>
            <person name="Moran D.A.P."/>
            <person name="Shinohara A."/>
            <person name="Yoshida Y."/>
            <person name="Fujiwara M."/>
            <person name="Mori M."/>
            <person name="Tomita M."/>
            <person name="Arakawa K."/>
        </authorList>
    </citation>
    <scope>NUCLEOTIDE SEQUENCE [LARGE SCALE GENOMIC DNA]</scope>
</reference>
<dbReference type="AlphaFoldDB" id="A0A4Y2T7K1"/>
<gene>
    <name evidence="2" type="ORF">AVEN_134431_1</name>
    <name evidence="1" type="ORF">AVEN_253155_1</name>
</gene>
<comment type="caution">
    <text evidence="1">The sequence shown here is derived from an EMBL/GenBank/DDBJ whole genome shotgun (WGS) entry which is preliminary data.</text>
</comment>
<accession>A0A4Y2T7K1</accession>
<evidence type="ECO:0000313" key="1">
    <source>
        <dbReference type="EMBL" id="GBN96604.1"/>
    </source>
</evidence>
<dbReference type="EMBL" id="BGPR01026681">
    <property type="protein sequence ID" value="GBN96604.1"/>
    <property type="molecule type" value="Genomic_DNA"/>
</dbReference>
<dbReference type="Proteomes" id="UP000499080">
    <property type="component" value="Unassembled WGS sequence"/>
</dbReference>